<sequence>MRFLNALRASSNEHGLVMFNVSTIKDVGSFEVRNGMSVLSFNRTDHEFLAGRMELALVGKFSHTIPSPAHIEKALRNIQIMGTLSWFFLNARHILIKLMHEIDYVKLIKGAHELSIWFVNGCPMRVFKWTSGFNPTFETSIFVIWITLPGLPLHLFDHNALFKIGLIFGKPIQIENATAHRTRVSFAKICVEIDFTKSYPSSILLNLDGNEVNQRVVFDKLPLYCSECKHLGHAKDTCYAMGNMQVPRHPPQSRQSHANPNHSRPNQKDKGKGVVVPHSVSKNASEEHDVSSRETDNDSESWQSVERQAVESGKVAGVSTLNNRDRQQQFSGKNDNVNLTEKIASFKAYKSNTNSGQVDRIVGFNVNENLGKTGRLSERRDFVVGSVSASSEMDRIVVASGSQNRDSGALSPSRMAVEDGRVRSRARVFDKGGDNRVFDKSRLRHAQPINDHDNTSENRAAVDPNDEMINADACNEPSNDVSITPMHTFPLVHGQEQEIPPSPMKLHRLSIVVIIEPKVQFDKDFFSRHFGLTLVASNLSNHIWIFCAHGFTVSVDLDFSQLLHVRVDSPLLSRTVFLSLVYGRHTRADRFELWDQLRDIALNIDGGPWLVRGDFNIFLTADEVKNGVSDRHREMMDFGDTILDCQLLDPGFDGAWFTWERPSTSLRERLDRVLLGEFWTSVFVVTRVTHLSRHTSDHAHLLVKCQFLDQIPKSSFRFQNMWIRHHTFRETVRQEWIVPTYFSGMINLQLKLKRVKKRLRQVDAAVTVAQDPYDSFPTSEARAELSRCVAEYVLRIRMEEDFWKQKAAVRWVTEGERNSWFFQGWVKQRRCKSRIHSIEDEGHVIEDDAGIRASAAGFFQRLLTSDIAQLGDPDFSCLYGIPSDMDTYGLCQVPDTDEIRAAVFGISGDSVSGSHMPRSFTATTIILLPKKERPVTWTDYRPISLCNVANKIITKILMSRLAPFLPAVLAPNQSGFVKGRLLSDNVLLAQEMIGDLHISREVPNMALKLDMAKAYDRVQWSFLLSVLCHMGFPDQWVDMISRCIKDCWFSVLVNGAPASFFPSSRGLRQGDPLSPSLFVLAADYLSRILDRLICGDPLMRYKTVKGGFPISHLSYADDIIIFTRAAPDGLSRLVDCLDHYSAVSGQLVNREKSNFYIIEKFNLTWQHQIQSVCGYQRGSLPFTYLGVPIYRGFLKCSIFLPMRQRLSDRIHSWSHRHLSFGGRLALIRSTLATIHLHIFQVMEPPQGVLYQLEQMIARFFWGSVGFRARDSLWARYIWAKYCSGGFYPERVPLRQYDSRVWKRVVRVGAQAQDHIQWSLGDRHVSFLDDIWCDDVPLSSYCPASRFDHEHVDWYFSGESWSVERLHALHDHYALSVDLFDSVSRTPVLWGERDSMRWNLTSTGEFSLTSVWDQFRYRRPERAIFGSFWHDCLTPTISVFLCHLMHDRIPVDVRLQSHRIHLASRCQYCVVPQVESIEHVFLWSESAKLVWAYVANWFHISAPHSHTVAHVFGFWRGLFSQSALKHISFLIPCLAFWFIWTERNSRKHRGASFLVSHVIWQVQHHLHLLVSAGKLLPQHWLGCYPQVPFMPVADPVPRSLRSRIVSWRPPEVPWVKLNTDGAFSTDLQMAAGGGGLVRDHTGSLLASFCVPLRAASSFDAEFQALLHGLRLAVQYSDHVWIEMDMASVVAVLESGRQGSAVTRHTLTSIRLLCRGRHVRFTHIHREGNRTTDFLASRGAQTSILTFFDDVSAPPYLLSLVQMDQLGYPNFRFRYH</sequence>
<feature type="domain" description="Reverse transcriptase" evidence="2">
    <location>
        <begin position="909"/>
        <end position="1189"/>
    </location>
</feature>
<evidence type="ECO:0000313" key="3">
    <source>
        <dbReference type="EMBL" id="KAH6828422.1"/>
    </source>
</evidence>
<reference evidence="3 4" key="1">
    <citation type="journal article" date="2021" name="Nat. Commun.">
        <title>Incipient diploidization of the medicinal plant Perilla within 10,000 years.</title>
        <authorList>
            <person name="Zhang Y."/>
            <person name="Shen Q."/>
            <person name="Leng L."/>
            <person name="Zhang D."/>
            <person name="Chen S."/>
            <person name="Shi Y."/>
            <person name="Ning Z."/>
            <person name="Chen S."/>
        </authorList>
    </citation>
    <scope>NUCLEOTIDE SEQUENCE [LARGE SCALE GENOMIC DNA]</scope>
    <source>
        <strain evidence="4">cv. PC099</strain>
    </source>
</reference>
<evidence type="ECO:0000259" key="2">
    <source>
        <dbReference type="PROSITE" id="PS50878"/>
    </source>
</evidence>
<gene>
    <name evidence="3" type="ORF">C2S53_013823</name>
</gene>
<accession>A0AAD4J734</accession>
<dbReference type="InterPro" id="IPR025558">
    <property type="entry name" value="DUF4283"/>
</dbReference>
<dbReference type="Pfam" id="PF14111">
    <property type="entry name" value="DUF4283"/>
    <property type="match status" value="1"/>
</dbReference>
<dbReference type="InterPro" id="IPR002156">
    <property type="entry name" value="RNaseH_domain"/>
</dbReference>
<dbReference type="InterPro" id="IPR026960">
    <property type="entry name" value="RVT-Znf"/>
</dbReference>
<dbReference type="SUPFAM" id="SSF56219">
    <property type="entry name" value="DNase I-like"/>
    <property type="match status" value="1"/>
</dbReference>
<dbReference type="InterPro" id="IPR012337">
    <property type="entry name" value="RNaseH-like_sf"/>
</dbReference>
<proteinExistence type="predicted"/>
<dbReference type="Pfam" id="PF03372">
    <property type="entry name" value="Exo_endo_phos"/>
    <property type="match status" value="1"/>
</dbReference>
<dbReference type="GO" id="GO:0004523">
    <property type="term" value="F:RNA-DNA hybrid ribonuclease activity"/>
    <property type="evidence" value="ECO:0007669"/>
    <property type="project" value="InterPro"/>
</dbReference>
<dbReference type="SUPFAM" id="SSF53098">
    <property type="entry name" value="Ribonuclease H-like"/>
    <property type="match status" value="1"/>
</dbReference>
<dbReference type="PROSITE" id="PS50878">
    <property type="entry name" value="RT_POL"/>
    <property type="match status" value="1"/>
</dbReference>
<dbReference type="InterPro" id="IPR036691">
    <property type="entry name" value="Endo/exonu/phosph_ase_sf"/>
</dbReference>
<dbReference type="Gene3D" id="3.30.420.10">
    <property type="entry name" value="Ribonuclease H-like superfamily/Ribonuclease H"/>
    <property type="match status" value="1"/>
</dbReference>
<keyword evidence="4" id="KW-1185">Reference proteome</keyword>
<comment type="caution">
    <text evidence="3">The sequence shown here is derived from an EMBL/GenBank/DDBJ whole genome shotgun (WGS) entry which is preliminary data.</text>
</comment>
<dbReference type="InterPro" id="IPR044730">
    <property type="entry name" value="RNase_H-like_dom_plant"/>
</dbReference>
<dbReference type="SUPFAM" id="SSF56672">
    <property type="entry name" value="DNA/RNA polymerases"/>
    <property type="match status" value="1"/>
</dbReference>
<organism evidence="3 4">
    <name type="scientific">Perilla frutescens var. hirtella</name>
    <name type="common">Perilla citriodora</name>
    <name type="synonym">Perilla setoyensis</name>
    <dbReference type="NCBI Taxonomy" id="608512"/>
    <lineage>
        <taxon>Eukaryota</taxon>
        <taxon>Viridiplantae</taxon>
        <taxon>Streptophyta</taxon>
        <taxon>Embryophyta</taxon>
        <taxon>Tracheophyta</taxon>
        <taxon>Spermatophyta</taxon>
        <taxon>Magnoliopsida</taxon>
        <taxon>eudicotyledons</taxon>
        <taxon>Gunneridae</taxon>
        <taxon>Pentapetalae</taxon>
        <taxon>asterids</taxon>
        <taxon>lamiids</taxon>
        <taxon>Lamiales</taxon>
        <taxon>Lamiaceae</taxon>
        <taxon>Nepetoideae</taxon>
        <taxon>Elsholtzieae</taxon>
        <taxon>Perilla</taxon>
    </lineage>
</organism>
<dbReference type="InterPro" id="IPR036397">
    <property type="entry name" value="RNaseH_sf"/>
</dbReference>
<dbReference type="CDD" id="cd01650">
    <property type="entry name" value="RT_nLTR_like"/>
    <property type="match status" value="1"/>
</dbReference>
<dbReference type="PANTHER" id="PTHR33116:SF80">
    <property type="entry name" value="REVERSE TRANSCRIPTASE ZINC-BINDING DOMAIN-CONTAINING PROTEIN"/>
    <property type="match status" value="1"/>
</dbReference>
<feature type="compositionally biased region" description="Basic and acidic residues" evidence="1">
    <location>
        <begin position="284"/>
        <end position="296"/>
    </location>
</feature>
<feature type="compositionally biased region" description="Polar residues" evidence="1">
    <location>
        <begin position="252"/>
        <end position="264"/>
    </location>
</feature>
<dbReference type="InterPro" id="IPR043502">
    <property type="entry name" value="DNA/RNA_pol_sf"/>
</dbReference>
<dbReference type="CDD" id="cd06222">
    <property type="entry name" value="RNase_H_like"/>
    <property type="match status" value="1"/>
</dbReference>
<evidence type="ECO:0000256" key="1">
    <source>
        <dbReference type="SAM" id="MobiDB-lite"/>
    </source>
</evidence>
<dbReference type="Proteomes" id="UP001190926">
    <property type="component" value="Unassembled WGS sequence"/>
</dbReference>
<dbReference type="Pfam" id="PF13966">
    <property type="entry name" value="zf-RVT"/>
    <property type="match status" value="1"/>
</dbReference>
<dbReference type="InterPro" id="IPR005135">
    <property type="entry name" value="Endo/exonuclease/phosphatase"/>
</dbReference>
<dbReference type="GO" id="GO:0003676">
    <property type="term" value="F:nucleic acid binding"/>
    <property type="evidence" value="ECO:0007669"/>
    <property type="project" value="InterPro"/>
</dbReference>
<evidence type="ECO:0000313" key="4">
    <source>
        <dbReference type="Proteomes" id="UP001190926"/>
    </source>
</evidence>
<dbReference type="Gene3D" id="3.60.10.10">
    <property type="entry name" value="Endonuclease/exonuclease/phosphatase"/>
    <property type="match status" value="1"/>
</dbReference>
<dbReference type="Pfam" id="PF00078">
    <property type="entry name" value="RVT_1"/>
    <property type="match status" value="1"/>
</dbReference>
<protein>
    <recommendedName>
        <fullName evidence="2">Reverse transcriptase domain-containing protein</fullName>
    </recommendedName>
</protein>
<dbReference type="PANTHER" id="PTHR33116">
    <property type="entry name" value="REVERSE TRANSCRIPTASE ZINC-BINDING DOMAIN-CONTAINING PROTEIN-RELATED-RELATED"/>
    <property type="match status" value="1"/>
</dbReference>
<dbReference type="Pfam" id="PF13456">
    <property type="entry name" value="RVT_3"/>
    <property type="match status" value="1"/>
</dbReference>
<dbReference type="EMBL" id="SDAM02000124">
    <property type="protein sequence ID" value="KAH6828422.1"/>
    <property type="molecule type" value="Genomic_DNA"/>
</dbReference>
<name>A0AAD4J734_PERFH</name>
<dbReference type="InterPro" id="IPR000477">
    <property type="entry name" value="RT_dom"/>
</dbReference>
<feature type="region of interest" description="Disordered" evidence="1">
    <location>
        <begin position="242"/>
        <end position="319"/>
    </location>
</feature>